<feature type="domain" description="NIPSNAP" evidence="1">
    <location>
        <begin position="22"/>
        <end position="118"/>
    </location>
</feature>
<evidence type="ECO:0000313" key="3">
    <source>
        <dbReference type="Proteomes" id="UP000030518"/>
    </source>
</evidence>
<dbReference type="SUPFAM" id="SSF54909">
    <property type="entry name" value="Dimeric alpha+beta barrel"/>
    <property type="match status" value="1"/>
</dbReference>
<dbReference type="STRING" id="1300345.LF41_1370"/>
<organism evidence="2 3">
    <name type="scientific">Lysobacter dokdonensis DS-58</name>
    <dbReference type="NCBI Taxonomy" id="1300345"/>
    <lineage>
        <taxon>Bacteria</taxon>
        <taxon>Pseudomonadati</taxon>
        <taxon>Pseudomonadota</taxon>
        <taxon>Gammaproteobacteria</taxon>
        <taxon>Lysobacterales</taxon>
        <taxon>Lysobacteraceae</taxon>
        <taxon>Noviluteimonas</taxon>
    </lineage>
</organism>
<dbReference type="Pfam" id="PF07978">
    <property type="entry name" value="NIPSNAP"/>
    <property type="match status" value="1"/>
</dbReference>
<accession>A0A0A2WDT5</accession>
<dbReference type="InterPro" id="IPR012577">
    <property type="entry name" value="NIPSNAP"/>
</dbReference>
<keyword evidence="3" id="KW-1185">Reference proteome</keyword>
<reference evidence="2 3" key="1">
    <citation type="submission" date="2014-09" db="EMBL/GenBank/DDBJ databases">
        <title>Genome sequences of Lysobacter dokdonensis DS-58.</title>
        <authorList>
            <person name="Kim J.F."/>
            <person name="Kwak M.-J."/>
        </authorList>
    </citation>
    <scope>NUCLEOTIDE SEQUENCE [LARGE SCALE GENOMIC DNA]</scope>
    <source>
        <strain evidence="2 3">DS-58</strain>
    </source>
</reference>
<dbReference type="RefSeq" id="WP_202594050.1">
    <property type="nucleotide sequence ID" value="NZ_JRKJ01000020.1"/>
</dbReference>
<dbReference type="eggNOG" id="COG1359">
    <property type="taxonomic scope" value="Bacteria"/>
</dbReference>
<gene>
    <name evidence="2" type="ORF">LF41_1370</name>
</gene>
<dbReference type="PATRIC" id="fig|1300345.3.peg.2443"/>
<sequence length="255" mass="28201">MIVDLPVRPASPRIETTACPVVELRQYTLHPGQRDVLIALFEREFLDTQETTGIRVLGQFRDLDAPDRFVWLRGFPDMAQRRASLESFYTGPAWQAHRDAANATMIDSDDVLLLKPVAPASGFALDLSSPHVAHAPDHGGLIVATLYAFDAPVDMDFLEFFAADLHPAVAAAGARVIASFATEYAANTFPRLPVRHGEHVFAWFARFDDATAYARYRETLIGGPGWRAIAVALARRLQGPPQVLRLAPTSRSRLR</sequence>
<comment type="caution">
    <text evidence="2">The sequence shown here is derived from an EMBL/GenBank/DDBJ whole genome shotgun (WGS) entry which is preliminary data.</text>
</comment>
<evidence type="ECO:0000313" key="2">
    <source>
        <dbReference type="EMBL" id="KGQ18371.1"/>
    </source>
</evidence>
<proteinExistence type="predicted"/>
<dbReference type="InterPro" id="IPR011008">
    <property type="entry name" value="Dimeric_a/b-barrel"/>
</dbReference>
<dbReference type="Proteomes" id="UP000030518">
    <property type="component" value="Unassembled WGS sequence"/>
</dbReference>
<evidence type="ECO:0000259" key="1">
    <source>
        <dbReference type="Pfam" id="PF07978"/>
    </source>
</evidence>
<dbReference type="EMBL" id="JRKJ01000020">
    <property type="protein sequence ID" value="KGQ18371.1"/>
    <property type="molecule type" value="Genomic_DNA"/>
</dbReference>
<dbReference type="AlphaFoldDB" id="A0A0A2WDT5"/>
<protein>
    <submittedName>
        <fullName evidence="2">NIPSNAP family containing protein</fullName>
    </submittedName>
</protein>
<dbReference type="Gene3D" id="3.30.70.100">
    <property type="match status" value="1"/>
</dbReference>
<name>A0A0A2WDT5_9GAMM</name>